<evidence type="ECO:0000313" key="9">
    <source>
        <dbReference type="Proteomes" id="UP001219568"/>
    </source>
</evidence>
<dbReference type="EMBL" id="JAQJZL010000010">
    <property type="protein sequence ID" value="KAJ6034953.1"/>
    <property type="molecule type" value="Genomic_DNA"/>
</dbReference>
<dbReference type="AlphaFoldDB" id="A0AAD6I7P2"/>
<evidence type="ECO:0000256" key="5">
    <source>
        <dbReference type="SAM" id="MobiDB-lite"/>
    </source>
</evidence>
<comment type="caution">
    <text evidence="8">The sequence shown here is derived from an EMBL/GenBank/DDBJ whole genome shotgun (WGS) entry which is preliminary data.</text>
</comment>
<reference evidence="8" key="1">
    <citation type="journal article" date="2023" name="IMA Fungus">
        <title>Comparative genomic study of the Penicillium genus elucidates a diverse pangenome and 15 lateral gene transfer events.</title>
        <authorList>
            <person name="Petersen C."/>
            <person name="Sorensen T."/>
            <person name="Nielsen M.R."/>
            <person name="Sondergaard T.E."/>
            <person name="Sorensen J.L."/>
            <person name="Fitzpatrick D.A."/>
            <person name="Frisvad J.C."/>
            <person name="Nielsen K.L."/>
        </authorList>
    </citation>
    <scope>NUCLEOTIDE SEQUENCE</scope>
    <source>
        <strain evidence="8">IBT 15450</strain>
    </source>
</reference>
<feature type="region of interest" description="Disordered" evidence="5">
    <location>
        <begin position="193"/>
        <end position="213"/>
    </location>
</feature>
<sequence length="270" mass="29943">MSFILVKLLKIGVNEAKKRHKTKKEEQKFQAAAAAGFSQNNNNNNNNDQYPMSAYPTGAVPGTTMQFESAPEPMSKRAKLSFMFISALRFLQFVFGLTVIGLYGKDVHHDHSEKHIWRSQWVYALVTGFLATATAGVHLVMPFLMRRVKNASGPNVALLLPQFGWEFVVTVLWLALFGVFGKMYIGVYAVESSGSGSGSGKRDEAVTSTAPSSLGDASKITRMRHAVWIDVINLAFWVITSSWVLMRWLKSRRAAATEDAVDDAEKGNKF</sequence>
<evidence type="ECO:0000313" key="8">
    <source>
        <dbReference type="EMBL" id="KAJ6034953.1"/>
    </source>
</evidence>
<dbReference type="PANTHER" id="PTHR42083:SF1">
    <property type="entry name" value="MARVEL DOMAIN-CONTAINING PROTEIN"/>
    <property type="match status" value="1"/>
</dbReference>
<dbReference type="PANTHER" id="PTHR42083">
    <property type="entry name" value="MARVEL DOMAIN-CONTAINING PROTEIN"/>
    <property type="match status" value="1"/>
</dbReference>
<dbReference type="GO" id="GO:0016020">
    <property type="term" value="C:membrane"/>
    <property type="evidence" value="ECO:0007669"/>
    <property type="project" value="UniProtKB-SubCell"/>
</dbReference>
<evidence type="ECO:0000256" key="4">
    <source>
        <dbReference type="ARBA" id="ARBA00023136"/>
    </source>
</evidence>
<comment type="subcellular location">
    <subcellularLocation>
        <location evidence="1">Membrane</location>
        <topology evidence="1">Multi-pass membrane protein</topology>
    </subcellularLocation>
</comment>
<evidence type="ECO:0000256" key="6">
    <source>
        <dbReference type="SAM" id="Phobius"/>
    </source>
</evidence>
<feature type="transmembrane region" description="Helical" evidence="6">
    <location>
        <begin position="156"/>
        <end position="180"/>
    </location>
</feature>
<feature type="transmembrane region" description="Helical" evidence="6">
    <location>
        <begin position="82"/>
        <end position="103"/>
    </location>
</feature>
<proteinExistence type="predicted"/>
<name>A0AAD6I7P2_PENCN</name>
<reference evidence="8" key="2">
    <citation type="submission" date="2023-01" db="EMBL/GenBank/DDBJ databases">
        <authorList>
            <person name="Petersen C."/>
        </authorList>
    </citation>
    <scope>NUCLEOTIDE SEQUENCE</scope>
    <source>
        <strain evidence="8">IBT 15450</strain>
    </source>
</reference>
<organism evidence="8 9">
    <name type="scientific">Penicillium canescens</name>
    <dbReference type="NCBI Taxonomy" id="5083"/>
    <lineage>
        <taxon>Eukaryota</taxon>
        <taxon>Fungi</taxon>
        <taxon>Dikarya</taxon>
        <taxon>Ascomycota</taxon>
        <taxon>Pezizomycotina</taxon>
        <taxon>Eurotiomycetes</taxon>
        <taxon>Eurotiomycetidae</taxon>
        <taxon>Eurotiales</taxon>
        <taxon>Aspergillaceae</taxon>
        <taxon>Penicillium</taxon>
    </lineage>
</organism>
<accession>A0AAD6I7P2</accession>
<keyword evidence="9" id="KW-1185">Reference proteome</keyword>
<gene>
    <name evidence="8" type="ORF">N7460_009128</name>
</gene>
<keyword evidence="4 6" id="KW-0472">Membrane</keyword>
<feature type="transmembrane region" description="Helical" evidence="6">
    <location>
        <begin position="226"/>
        <end position="246"/>
    </location>
</feature>
<evidence type="ECO:0000259" key="7">
    <source>
        <dbReference type="Pfam" id="PF01284"/>
    </source>
</evidence>
<keyword evidence="3 6" id="KW-1133">Transmembrane helix</keyword>
<evidence type="ECO:0000256" key="1">
    <source>
        <dbReference type="ARBA" id="ARBA00004141"/>
    </source>
</evidence>
<feature type="transmembrane region" description="Helical" evidence="6">
    <location>
        <begin position="123"/>
        <end position="144"/>
    </location>
</feature>
<protein>
    <recommendedName>
        <fullName evidence="7">MARVEL domain-containing protein</fullName>
    </recommendedName>
</protein>
<dbReference type="Pfam" id="PF01284">
    <property type="entry name" value="MARVEL"/>
    <property type="match status" value="1"/>
</dbReference>
<evidence type="ECO:0000256" key="2">
    <source>
        <dbReference type="ARBA" id="ARBA00022692"/>
    </source>
</evidence>
<feature type="domain" description="MARVEL" evidence="7">
    <location>
        <begin position="85"/>
        <end position="210"/>
    </location>
</feature>
<evidence type="ECO:0000256" key="3">
    <source>
        <dbReference type="ARBA" id="ARBA00022989"/>
    </source>
</evidence>
<dbReference type="InterPro" id="IPR008253">
    <property type="entry name" value="Marvel"/>
</dbReference>
<keyword evidence="2 6" id="KW-0812">Transmembrane</keyword>
<dbReference type="Proteomes" id="UP001219568">
    <property type="component" value="Unassembled WGS sequence"/>
</dbReference>